<organism evidence="2 3">
    <name type="scientific">Pseudo-nitzschia multistriata</name>
    <dbReference type="NCBI Taxonomy" id="183589"/>
    <lineage>
        <taxon>Eukaryota</taxon>
        <taxon>Sar</taxon>
        <taxon>Stramenopiles</taxon>
        <taxon>Ochrophyta</taxon>
        <taxon>Bacillariophyta</taxon>
        <taxon>Bacillariophyceae</taxon>
        <taxon>Bacillariophycidae</taxon>
        <taxon>Bacillariales</taxon>
        <taxon>Bacillariaceae</taxon>
        <taxon>Pseudo-nitzschia</taxon>
    </lineage>
</organism>
<accession>A0A448Z862</accession>
<evidence type="ECO:0000313" key="3">
    <source>
        <dbReference type="Proteomes" id="UP000291116"/>
    </source>
</evidence>
<sequence length="279" mass="29704">MSSGDNLQRRIRFDSNRFASSLAYHPRATIAANDDTVATEAPTPIEAPLEAVGASVSEESETPMGAPDGAFDVLIAGSSYVGDGVASTGATVGGRGSPETSSSSSSSGTKVAQSREQPAIRSVTFWERSAPALVMVHRKKSFASWPQGGHREVMGQRAASTTSHEVISSSLGIAASSSSVGRRVRHRLDMAQGRTSFSSWPMQSAGKKSRRPSGTRERAMPSGSCWALTAGGDESHRARRGARRDEKGGMYFSFDYSTLRADYPKIPVRPSSYRMSSFG</sequence>
<gene>
    <name evidence="2" type="ORF">PSNMU_V1.4_AUG-EV-PASAV3_0049880</name>
</gene>
<proteinExistence type="predicted"/>
<protein>
    <submittedName>
        <fullName evidence="2">Uncharacterized protein</fullName>
    </submittedName>
</protein>
<feature type="region of interest" description="Disordered" evidence="1">
    <location>
        <begin position="195"/>
        <end position="244"/>
    </location>
</feature>
<evidence type="ECO:0000313" key="2">
    <source>
        <dbReference type="EMBL" id="VEU38171.1"/>
    </source>
</evidence>
<name>A0A448Z862_9STRA</name>
<feature type="region of interest" description="Disordered" evidence="1">
    <location>
        <begin position="89"/>
        <end position="118"/>
    </location>
</feature>
<dbReference type="AlphaFoldDB" id="A0A448Z862"/>
<evidence type="ECO:0000256" key="1">
    <source>
        <dbReference type="SAM" id="MobiDB-lite"/>
    </source>
</evidence>
<dbReference type="EMBL" id="CAACVS010000157">
    <property type="protein sequence ID" value="VEU38171.1"/>
    <property type="molecule type" value="Genomic_DNA"/>
</dbReference>
<dbReference type="Proteomes" id="UP000291116">
    <property type="component" value="Unassembled WGS sequence"/>
</dbReference>
<reference evidence="2 3" key="1">
    <citation type="submission" date="2019-01" db="EMBL/GenBank/DDBJ databases">
        <authorList>
            <person name="Ferrante I. M."/>
        </authorList>
    </citation>
    <scope>NUCLEOTIDE SEQUENCE [LARGE SCALE GENOMIC DNA]</scope>
    <source>
        <strain evidence="2 3">B856</strain>
    </source>
</reference>
<keyword evidence="3" id="KW-1185">Reference proteome</keyword>
<feature type="region of interest" description="Disordered" evidence="1">
    <location>
        <begin position="36"/>
        <end position="66"/>
    </location>
</feature>